<keyword evidence="3" id="KW-0067">ATP-binding</keyword>
<sequence>MPTHSTELSIPARFAELPGVLASVVKLAQELGVSVNDVSRILLVIEELVSNSIKHGYGGECDQLLTIAMCPRSGGVTLLYRDQAVPFDLSLMSATDPVEGQIGGLGINLILGMARQIRYQRIAGSNITKIDL</sequence>
<dbReference type="AlphaFoldDB" id="A0A935KA89"/>
<reference evidence="3 4" key="1">
    <citation type="submission" date="2020-10" db="EMBL/GenBank/DDBJ databases">
        <title>Connecting structure to function with the recovery of over 1000 high-quality activated sludge metagenome-assembled genomes encoding full-length rRNA genes using long-read sequencing.</title>
        <authorList>
            <person name="Singleton C.M."/>
            <person name="Petriglieri F."/>
            <person name="Kristensen J.M."/>
            <person name="Kirkegaard R.H."/>
            <person name="Michaelsen T.Y."/>
            <person name="Andersen M.H."/>
            <person name="Karst S.M."/>
            <person name="Dueholm M.S."/>
            <person name="Nielsen P.H."/>
            <person name="Albertsen M."/>
        </authorList>
    </citation>
    <scope>NUCLEOTIDE SEQUENCE [LARGE SCALE GENOMIC DNA]</scope>
    <source>
        <strain evidence="3">EsbW_18-Q3-R4-48_BATAC.463</strain>
    </source>
</reference>
<dbReference type="PANTHER" id="PTHR35526">
    <property type="entry name" value="ANTI-SIGMA-F FACTOR RSBW-RELATED"/>
    <property type="match status" value="1"/>
</dbReference>
<organism evidence="3 4">
    <name type="scientific">Candidatus Dechloromonas phosphorivorans</name>
    <dbReference type="NCBI Taxonomy" id="2899244"/>
    <lineage>
        <taxon>Bacteria</taxon>
        <taxon>Pseudomonadati</taxon>
        <taxon>Pseudomonadota</taxon>
        <taxon>Betaproteobacteria</taxon>
        <taxon>Rhodocyclales</taxon>
        <taxon>Azonexaceae</taxon>
        <taxon>Dechloromonas</taxon>
    </lineage>
</organism>
<dbReference type="Gene3D" id="3.30.565.10">
    <property type="entry name" value="Histidine kinase-like ATPase, C-terminal domain"/>
    <property type="match status" value="1"/>
</dbReference>
<evidence type="ECO:0000256" key="1">
    <source>
        <dbReference type="ARBA" id="ARBA00022527"/>
    </source>
</evidence>
<dbReference type="InterPro" id="IPR003594">
    <property type="entry name" value="HATPase_dom"/>
</dbReference>
<keyword evidence="3" id="KW-0547">Nucleotide-binding</keyword>
<comment type="caution">
    <text evidence="3">The sequence shown here is derived from an EMBL/GenBank/DDBJ whole genome shotgun (WGS) entry which is preliminary data.</text>
</comment>
<dbReference type="GO" id="GO:0004674">
    <property type="term" value="F:protein serine/threonine kinase activity"/>
    <property type="evidence" value="ECO:0007669"/>
    <property type="project" value="UniProtKB-KW"/>
</dbReference>
<evidence type="ECO:0000259" key="2">
    <source>
        <dbReference type="Pfam" id="PF13581"/>
    </source>
</evidence>
<dbReference type="InterPro" id="IPR050267">
    <property type="entry name" value="Anti-sigma-factor_SerPK"/>
</dbReference>
<dbReference type="SUPFAM" id="SSF55874">
    <property type="entry name" value="ATPase domain of HSP90 chaperone/DNA topoisomerase II/histidine kinase"/>
    <property type="match status" value="1"/>
</dbReference>
<keyword evidence="1" id="KW-0418">Kinase</keyword>
<gene>
    <name evidence="3" type="ORF">IPJ38_08175</name>
</gene>
<dbReference type="Proteomes" id="UP000739411">
    <property type="component" value="Unassembled WGS sequence"/>
</dbReference>
<keyword evidence="1" id="KW-0808">Transferase</keyword>
<proteinExistence type="predicted"/>
<protein>
    <submittedName>
        <fullName evidence="3">ATP-binding protein</fullName>
    </submittedName>
</protein>
<name>A0A935KA89_9RHOO</name>
<dbReference type="Pfam" id="PF13581">
    <property type="entry name" value="HATPase_c_2"/>
    <property type="match status" value="1"/>
</dbReference>
<dbReference type="CDD" id="cd16936">
    <property type="entry name" value="HATPase_RsbW-like"/>
    <property type="match status" value="1"/>
</dbReference>
<dbReference type="InterPro" id="IPR036890">
    <property type="entry name" value="HATPase_C_sf"/>
</dbReference>
<evidence type="ECO:0000313" key="3">
    <source>
        <dbReference type="EMBL" id="MBK7415076.1"/>
    </source>
</evidence>
<dbReference type="GO" id="GO:0005524">
    <property type="term" value="F:ATP binding"/>
    <property type="evidence" value="ECO:0007669"/>
    <property type="project" value="UniProtKB-KW"/>
</dbReference>
<feature type="domain" description="Histidine kinase/HSP90-like ATPase" evidence="2">
    <location>
        <begin position="10"/>
        <end position="127"/>
    </location>
</feature>
<dbReference type="EMBL" id="JADJMS010000016">
    <property type="protein sequence ID" value="MBK7415076.1"/>
    <property type="molecule type" value="Genomic_DNA"/>
</dbReference>
<evidence type="ECO:0000313" key="4">
    <source>
        <dbReference type="Proteomes" id="UP000739411"/>
    </source>
</evidence>
<accession>A0A935KA89</accession>
<keyword evidence="1" id="KW-0723">Serine/threonine-protein kinase</keyword>